<accession>A0A812TPE6</accession>
<sequence>FEDELRAEDVTRLVQAEILTGERRTLVTFADGTQDVIDDLWVLLHGRGYGGAQLQSASAAIAGS</sequence>
<evidence type="ECO:0000313" key="1">
    <source>
        <dbReference type="EMBL" id="CAE7532261.1"/>
    </source>
</evidence>
<comment type="caution">
    <text evidence="1">The sequence shown here is derived from an EMBL/GenBank/DDBJ whole genome shotgun (WGS) entry which is preliminary data.</text>
</comment>
<evidence type="ECO:0000313" key="2">
    <source>
        <dbReference type="Proteomes" id="UP000649617"/>
    </source>
</evidence>
<feature type="non-terminal residue" evidence="1">
    <location>
        <position position="1"/>
    </location>
</feature>
<name>A0A812TPE6_SYMPI</name>
<organism evidence="1 2">
    <name type="scientific">Symbiodinium pilosum</name>
    <name type="common">Dinoflagellate</name>
    <dbReference type="NCBI Taxonomy" id="2952"/>
    <lineage>
        <taxon>Eukaryota</taxon>
        <taxon>Sar</taxon>
        <taxon>Alveolata</taxon>
        <taxon>Dinophyceae</taxon>
        <taxon>Suessiales</taxon>
        <taxon>Symbiodiniaceae</taxon>
        <taxon>Symbiodinium</taxon>
    </lineage>
</organism>
<feature type="non-terminal residue" evidence="1">
    <location>
        <position position="64"/>
    </location>
</feature>
<reference evidence="1" key="1">
    <citation type="submission" date="2021-02" db="EMBL/GenBank/DDBJ databases">
        <authorList>
            <person name="Dougan E. K."/>
            <person name="Rhodes N."/>
            <person name="Thang M."/>
            <person name="Chan C."/>
        </authorList>
    </citation>
    <scope>NUCLEOTIDE SEQUENCE</scope>
</reference>
<proteinExistence type="predicted"/>
<dbReference type="Proteomes" id="UP000649617">
    <property type="component" value="Unassembled WGS sequence"/>
</dbReference>
<keyword evidence="2" id="KW-1185">Reference proteome</keyword>
<dbReference type="AlphaFoldDB" id="A0A812TPE6"/>
<protein>
    <submittedName>
        <fullName evidence="1">Uncharacterized protein</fullName>
    </submittedName>
</protein>
<dbReference type="EMBL" id="CAJNIZ010031724">
    <property type="protein sequence ID" value="CAE7532261.1"/>
    <property type="molecule type" value="Genomic_DNA"/>
</dbReference>
<gene>
    <name evidence="1" type="ORF">SPIL2461_LOCUS14025</name>
</gene>